<organism evidence="2 3">
    <name type="scientific">Bacillus yapensis</name>
    <dbReference type="NCBI Taxonomy" id="2492960"/>
    <lineage>
        <taxon>Bacteria</taxon>
        <taxon>Bacillati</taxon>
        <taxon>Bacillota</taxon>
        <taxon>Bacilli</taxon>
        <taxon>Bacillales</taxon>
        <taxon>Bacillaceae</taxon>
        <taxon>Bacillus</taxon>
    </lineage>
</organism>
<dbReference type="InterPro" id="IPR052356">
    <property type="entry name" value="Thiol_S-MT"/>
</dbReference>
<evidence type="ECO:0000313" key="3">
    <source>
        <dbReference type="Proteomes" id="UP000271374"/>
    </source>
</evidence>
<dbReference type="InterPro" id="IPR029063">
    <property type="entry name" value="SAM-dependent_MTases_sf"/>
</dbReference>
<dbReference type="PANTHER" id="PTHR45036:SF1">
    <property type="entry name" value="METHYLTRANSFERASE LIKE 7A"/>
    <property type="match status" value="1"/>
</dbReference>
<dbReference type="GO" id="GO:0032259">
    <property type="term" value="P:methylation"/>
    <property type="evidence" value="ECO:0007669"/>
    <property type="project" value="UniProtKB-KW"/>
</dbReference>
<dbReference type="AlphaFoldDB" id="A0A3S0I7D5"/>
<gene>
    <name evidence="2" type="ORF">EKG37_15575</name>
</gene>
<dbReference type="Gene3D" id="3.40.50.150">
    <property type="entry name" value="Vaccinia Virus protein VP39"/>
    <property type="match status" value="1"/>
</dbReference>
<dbReference type="CDD" id="cd02440">
    <property type="entry name" value="AdoMet_MTases"/>
    <property type="match status" value="1"/>
</dbReference>
<keyword evidence="3" id="KW-1185">Reference proteome</keyword>
<sequence length="206" mass="23664">MKKEKLIKKYDKQVKMYESNSKNQRLNGLRNRIIKNAYGKVLEVGVGAGANFPYYDRNSVEIMGVDFSSEMIKSAKRSASIYQVTAEFIQEDIDELILEENTFDCIVSTLSLCSYPDPIKILNKFNKWCRKDGSVLLLEHGLSSNPFLSFTQKVIDPLHTKISGCHCNRNINKMLEESSLKIEHIERYWSEIVYLILAKPSKIDSV</sequence>
<dbReference type="InterPro" id="IPR013216">
    <property type="entry name" value="Methyltransf_11"/>
</dbReference>
<reference evidence="2 3" key="1">
    <citation type="submission" date="2018-12" db="EMBL/GenBank/DDBJ databases">
        <title>Bacillus yapensis draft genome sequence.</title>
        <authorList>
            <person name="Yu L."/>
            <person name="Xu X."/>
            <person name="Tang X."/>
        </authorList>
    </citation>
    <scope>NUCLEOTIDE SEQUENCE [LARGE SCALE GENOMIC DNA]</scope>
    <source>
        <strain evidence="2 3">XXST-01</strain>
    </source>
</reference>
<dbReference type="GO" id="GO:0008757">
    <property type="term" value="F:S-adenosylmethionine-dependent methyltransferase activity"/>
    <property type="evidence" value="ECO:0007669"/>
    <property type="project" value="InterPro"/>
</dbReference>
<dbReference type="SUPFAM" id="SSF53335">
    <property type="entry name" value="S-adenosyl-L-methionine-dependent methyltransferases"/>
    <property type="match status" value="1"/>
</dbReference>
<dbReference type="PANTHER" id="PTHR45036">
    <property type="entry name" value="METHYLTRANSFERASE LIKE 7B"/>
    <property type="match status" value="1"/>
</dbReference>
<evidence type="ECO:0000313" key="2">
    <source>
        <dbReference type="EMBL" id="RTR29150.1"/>
    </source>
</evidence>
<keyword evidence="2" id="KW-0808">Transferase</keyword>
<dbReference type="EMBL" id="RXNT01000013">
    <property type="protein sequence ID" value="RTR29150.1"/>
    <property type="molecule type" value="Genomic_DNA"/>
</dbReference>
<accession>A0A3S0I7D5</accession>
<dbReference type="Proteomes" id="UP000271374">
    <property type="component" value="Unassembled WGS sequence"/>
</dbReference>
<dbReference type="Pfam" id="PF08241">
    <property type="entry name" value="Methyltransf_11"/>
    <property type="match status" value="1"/>
</dbReference>
<keyword evidence="2" id="KW-0489">Methyltransferase</keyword>
<name>A0A3S0I7D5_9BACI</name>
<proteinExistence type="predicted"/>
<dbReference type="OrthoDB" id="9772751at2"/>
<evidence type="ECO:0000259" key="1">
    <source>
        <dbReference type="Pfam" id="PF08241"/>
    </source>
</evidence>
<protein>
    <submittedName>
        <fullName evidence="2">Class I SAM-dependent methyltransferase</fullName>
    </submittedName>
</protein>
<feature type="domain" description="Methyltransferase type 11" evidence="1">
    <location>
        <begin position="42"/>
        <end position="136"/>
    </location>
</feature>
<comment type="caution">
    <text evidence="2">The sequence shown here is derived from an EMBL/GenBank/DDBJ whole genome shotgun (WGS) entry which is preliminary data.</text>
</comment>
<dbReference type="RefSeq" id="WP_126409698.1">
    <property type="nucleotide sequence ID" value="NZ_RXNT01000013.1"/>
</dbReference>